<dbReference type="AlphaFoldDB" id="A0A060LY45"/>
<dbReference type="RefSeq" id="WP_038480463.1">
    <property type="nucleotide sequence ID" value="NZ_CP003923.1"/>
</dbReference>
<dbReference type="Proteomes" id="UP000027142">
    <property type="component" value="Chromosome"/>
</dbReference>
<dbReference type="OrthoDB" id="2680024at2"/>
<dbReference type="PATRIC" id="fig|1246626.3.peg.2122"/>
<sequence>MDMFFAYMFVASATPLFLWLEHRKIAISSIPFILIMWLLAIAFLFEGFLFHITESTFVIAVLINVVIAHVAALILYTSPLVINKAKRLTGTSE</sequence>
<dbReference type="STRING" id="1246626.BleG1_2122"/>
<gene>
    <name evidence="2" type="ORF">BleG1_2122</name>
</gene>
<evidence type="ECO:0000313" key="3">
    <source>
        <dbReference type="Proteomes" id="UP000027142"/>
    </source>
</evidence>
<dbReference type="KEGG" id="ble:BleG1_2122"/>
<keyword evidence="1" id="KW-0812">Transmembrane</keyword>
<reference evidence="2 3" key="1">
    <citation type="journal article" date="2014" name="Gene">
        <title>A comparative genomic analysis of the alkalitolerant soil bacterium Bacillus lehensis G1.</title>
        <authorList>
            <person name="Noor Y.M."/>
            <person name="Samsulrizal N.H."/>
            <person name="Jema'on N.A."/>
            <person name="Low K.O."/>
            <person name="Ramli A.N."/>
            <person name="Alias N.I."/>
            <person name="Damis S.I."/>
            <person name="Fuzi S.F."/>
            <person name="Isa M.N."/>
            <person name="Murad A.M."/>
            <person name="Raih M.F."/>
            <person name="Bakar F.D."/>
            <person name="Najimudin N."/>
            <person name="Mahadi N.M."/>
            <person name="Illias R.M."/>
        </authorList>
    </citation>
    <scope>NUCLEOTIDE SEQUENCE [LARGE SCALE GENOMIC DNA]</scope>
    <source>
        <strain evidence="2 3">G1</strain>
    </source>
</reference>
<organism evidence="2 3">
    <name type="scientific">Shouchella lehensis G1</name>
    <dbReference type="NCBI Taxonomy" id="1246626"/>
    <lineage>
        <taxon>Bacteria</taxon>
        <taxon>Bacillati</taxon>
        <taxon>Bacillota</taxon>
        <taxon>Bacilli</taxon>
        <taxon>Bacillales</taxon>
        <taxon>Bacillaceae</taxon>
        <taxon>Shouchella</taxon>
    </lineage>
</organism>
<dbReference type="InterPro" id="IPR020185">
    <property type="entry name" value="Spore_morphogenesis_YwcE"/>
</dbReference>
<dbReference type="eggNOG" id="ENOG5033HBX">
    <property type="taxonomic scope" value="Bacteria"/>
</dbReference>
<name>A0A060LY45_9BACI</name>
<keyword evidence="3" id="KW-1185">Reference proteome</keyword>
<dbReference type="EMBL" id="CP003923">
    <property type="protein sequence ID" value="AIC94700.1"/>
    <property type="molecule type" value="Genomic_DNA"/>
</dbReference>
<feature type="transmembrane region" description="Helical" evidence="1">
    <location>
        <begin position="6"/>
        <end position="22"/>
    </location>
</feature>
<feature type="transmembrane region" description="Helical" evidence="1">
    <location>
        <begin position="29"/>
        <end position="50"/>
    </location>
</feature>
<evidence type="ECO:0000256" key="1">
    <source>
        <dbReference type="SAM" id="Phobius"/>
    </source>
</evidence>
<feature type="transmembrane region" description="Helical" evidence="1">
    <location>
        <begin position="56"/>
        <end position="77"/>
    </location>
</feature>
<evidence type="ECO:0000313" key="2">
    <source>
        <dbReference type="EMBL" id="AIC94700.1"/>
    </source>
</evidence>
<keyword evidence="1" id="KW-1133">Transmembrane helix</keyword>
<proteinExistence type="predicted"/>
<dbReference type="HOGENOM" id="CLU_2491159_0_0_9"/>
<protein>
    <submittedName>
        <fullName evidence="2">Spore morphogenesis and germination protein</fullName>
    </submittedName>
</protein>
<dbReference type="Pfam" id="PF17368">
    <property type="entry name" value="YwcE"/>
    <property type="match status" value="1"/>
</dbReference>
<accession>A0A060LY45</accession>
<keyword evidence="1" id="KW-0472">Membrane</keyword>